<dbReference type="PANTHER" id="PTHR38767">
    <property type="entry name" value="DNA POLYMERASE III SUBUNIT CHI"/>
    <property type="match status" value="1"/>
</dbReference>
<protein>
    <submittedName>
        <fullName evidence="1">DNA polymerase III subunit chi</fullName>
    </submittedName>
</protein>
<dbReference type="NCBIfam" id="NF004347">
    <property type="entry name" value="PRK05728.1-4"/>
    <property type="match status" value="1"/>
</dbReference>
<accession>A0ABQ5U601</accession>
<keyword evidence="2" id="KW-1185">Reference proteome</keyword>
<dbReference type="Proteomes" id="UP001161409">
    <property type="component" value="Unassembled WGS sequence"/>
</dbReference>
<dbReference type="Gene3D" id="3.40.50.10110">
    <property type="entry name" value="DNA polymerase III subunit chi"/>
    <property type="match status" value="1"/>
</dbReference>
<dbReference type="EMBL" id="BSNF01000008">
    <property type="protein sequence ID" value="GLQ07564.1"/>
    <property type="molecule type" value="Genomic_DNA"/>
</dbReference>
<gene>
    <name evidence="1" type="ORF">GCM10007924_27850</name>
</gene>
<dbReference type="SUPFAM" id="SSF102400">
    <property type="entry name" value="DNA polymerase III chi subunit"/>
    <property type="match status" value="1"/>
</dbReference>
<reference evidence="1" key="1">
    <citation type="journal article" date="2014" name="Int. J. Syst. Evol. Microbiol.">
        <title>Complete genome of a new Firmicutes species belonging to the dominant human colonic microbiota ('Ruminococcus bicirculans') reveals two chromosomes and a selective capacity to utilize plant glucans.</title>
        <authorList>
            <consortium name="NISC Comparative Sequencing Program"/>
            <person name="Wegmann U."/>
            <person name="Louis P."/>
            <person name="Goesmann A."/>
            <person name="Henrissat B."/>
            <person name="Duncan S.H."/>
            <person name="Flint H.J."/>
        </authorList>
    </citation>
    <scope>NUCLEOTIDE SEQUENCE</scope>
    <source>
        <strain evidence="1">NBRC 103408</strain>
    </source>
</reference>
<dbReference type="Pfam" id="PF04364">
    <property type="entry name" value="DNA_pol3_chi"/>
    <property type="match status" value="1"/>
</dbReference>
<dbReference type="RefSeq" id="WP_169561630.1">
    <property type="nucleotide sequence ID" value="NZ_BSNF01000008.1"/>
</dbReference>
<name>A0ABQ5U601_9PROT</name>
<comment type="caution">
    <text evidence="1">The sequence shown here is derived from an EMBL/GenBank/DDBJ whole genome shotgun (WGS) entry which is preliminary data.</text>
</comment>
<sequence>MTEVSFYHLQAEPLERALPRLLDKVNERGLRTFVRLRTEGLLTLLDEQLWTWSGPSFLPHGPNGDEQAAHYPVTLGLEGEKPANNPTVLVLLEDAAAADVADFDRCLYMFDGNDDALLQAARARWKSFKDEGVQVTYWQQGPEGWQKRA</sequence>
<proteinExistence type="predicted"/>
<reference evidence="1" key="2">
    <citation type="submission" date="2023-01" db="EMBL/GenBank/DDBJ databases">
        <title>Draft genome sequence of Sneathiella chinensis strain NBRC 103408.</title>
        <authorList>
            <person name="Sun Q."/>
            <person name="Mori K."/>
        </authorList>
    </citation>
    <scope>NUCLEOTIDE SEQUENCE</scope>
    <source>
        <strain evidence="1">NBRC 103408</strain>
    </source>
</reference>
<evidence type="ECO:0000313" key="1">
    <source>
        <dbReference type="EMBL" id="GLQ07564.1"/>
    </source>
</evidence>
<dbReference type="PANTHER" id="PTHR38767:SF1">
    <property type="entry name" value="DNA POLYMERASE III SUBUNIT CHI"/>
    <property type="match status" value="1"/>
</dbReference>
<dbReference type="InterPro" id="IPR036768">
    <property type="entry name" value="PolIII_chi_sf"/>
</dbReference>
<dbReference type="InterPro" id="IPR007459">
    <property type="entry name" value="DNA_pol3_chi"/>
</dbReference>
<evidence type="ECO:0000313" key="2">
    <source>
        <dbReference type="Proteomes" id="UP001161409"/>
    </source>
</evidence>
<organism evidence="1 2">
    <name type="scientific">Sneathiella chinensis</name>
    <dbReference type="NCBI Taxonomy" id="349750"/>
    <lineage>
        <taxon>Bacteria</taxon>
        <taxon>Pseudomonadati</taxon>
        <taxon>Pseudomonadota</taxon>
        <taxon>Alphaproteobacteria</taxon>
        <taxon>Sneathiellales</taxon>
        <taxon>Sneathiellaceae</taxon>
        <taxon>Sneathiella</taxon>
    </lineage>
</organism>